<dbReference type="EMBL" id="JADOXO010000771">
    <property type="protein sequence ID" value="KAF9800496.1"/>
    <property type="molecule type" value="Genomic_DNA"/>
</dbReference>
<gene>
    <name evidence="2" type="ORF">IEO21_10354</name>
</gene>
<name>A0A8H7TXD5_9APHY</name>
<evidence type="ECO:0000256" key="1">
    <source>
        <dbReference type="SAM" id="MobiDB-lite"/>
    </source>
</evidence>
<evidence type="ECO:0000313" key="2">
    <source>
        <dbReference type="EMBL" id="KAF9800496.1"/>
    </source>
</evidence>
<organism evidence="2 3">
    <name type="scientific">Rhodonia placenta</name>
    <dbReference type="NCBI Taxonomy" id="104341"/>
    <lineage>
        <taxon>Eukaryota</taxon>
        <taxon>Fungi</taxon>
        <taxon>Dikarya</taxon>
        <taxon>Basidiomycota</taxon>
        <taxon>Agaricomycotina</taxon>
        <taxon>Agaricomycetes</taxon>
        <taxon>Polyporales</taxon>
        <taxon>Adustoporiaceae</taxon>
        <taxon>Rhodonia</taxon>
    </lineage>
</organism>
<evidence type="ECO:0000313" key="3">
    <source>
        <dbReference type="Proteomes" id="UP000639403"/>
    </source>
</evidence>
<reference evidence="2" key="1">
    <citation type="submission" date="2020-11" db="EMBL/GenBank/DDBJ databases">
        <authorList>
            <person name="Koelle M."/>
            <person name="Horta M.A.C."/>
            <person name="Nowrousian M."/>
            <person name="Ohm R.A."/>
            <person name="Benz P."/>
            <person name="Pilgard A."/>
        </authorList>
    </citation>
    <scope>NUCLEOTIDE SEQUENCE</scope>
    <source>
        <strain evidence="2">FPRL280</strain>
    </source>
</reference>
<feature type="region of interest" description="Disordered" evidence="1">
    <location>
        <begin position="1"/>
        <end position="21"/>
    </location>
</feature>
<dbReference type="Proteomes" id="UP000639403">
    <property type="component" value="Unassembled WGS sequence"/>
</dbReference>
<comment type="caution">
    <text evidence="2">The sequence shown here is derived from an EMBL/GenBank/DDBJ whole genome shotgun (WGS) entry which is preliminary data.</text>
</comment>
<accession>A0A8H7TXD5</accession>
<dbReference type="AlphaFoldDB" id="A0A8H7TXD5"/>
<sequence>MGGRKGSRNLVHVSVRTNTTH</sequence>
<proteinExistence type="predicted"/>
<reference evidence="2" key="2">
    <citation type="journal article" name="Front. Microbiol.">
        <title>Degradative Capacity of Two Strains of Rhodonia placenta: From Phenotype to Genotype.</title>
        <authorList>
            <person name="Kolle M."/>
            <person name="Horta M.A.C."/>
            <person name="Nowrousian M."/>
            <person name="Ohm R.A."/>
            <person name="Benz J.P."/>
            <person name="Pilgard A."/>
        </authorList>
    </citation>
    <scope>NUCLEOTIDE SEQUENCE</scope>
    <source>
        <strain evidence="2">FPRL280</strain>
    </source>
</reference>
<protein>
    <submittedName>
        <fullName evidence="2">Uncharacterized protein</fullName>
    </submittedName>
</protein>